<organism evidence="1 2">
    <name type="scientific">Halomonas binhaiensis</name>
    <dbReference type="NCBI Taxonomy" id="2562282"/>
    <lineage>
        <taxon>Bacteria</taxon>
        <taxon>Pseudomonadati</taxon>
        <taxon>Pseudomonadota</taxon>
        <taxon>Gammaproteobacteria</taxon>
        <taxon>Oceanospirillales</taxon>
        <taxon>Halomonadaceae</taxon>
        <taxon>Halomonas</taxon>
    </lineage>
</organism>
<dbReference type="AlphaFoldDB" id="A0A5C1NI65"/>
<evidence type="ECO:0000313" key="2">
    <source>
        <dbReference type="Proteomes" id="UP000324285"/>
    </source>
</evidence>
<protein>
    <submittedName>
        <fullName evidence="1">Sigma-70 family RNA polymerase sigma factor</fullName>
    </submittedName>
</protein>
<name>A0A5C1NI65_9GAMM</name>
<reference evidence="1" key="1">
    <citation type="submission" date="2021-02" db="EMBL/GenBank/DDBJ databases">
        <title>Strain Y2R2, a novel species of the genus Halomonas.</title>
        <authorList>
            <person name="Huang H."/>
        </authorList>
    </citation>
    <scope>NUCLEOTIDE SEQUENCE</scope>
    <source>
        <strain evidence="1">Y2R2</strain>
    </source>
</reference>
<dbReference type="KEGG" id="hbh:E4T21_07645"/>
<proteinExistence type="predicted"/>
<dbReference type="OrthoDB" id="7064118at2"/>
<keyword evidence="2" id="KW-1185">Reference proteome</keyword>
<accession>A0A5C1NI65</accession>
<gene>
    <name evidence="1" type="ORF">E4T21_07645</name>
</gene>
<sequence>MATSAVAVITGDLIASRRTDREAIYRHLDNTLDGLASHFEGAHARFRGDGFQLAMRMTSNALDAAVMLRAELIAASPKGQRWDARLSIAVGPSSWTPSSSLTDADDAPFVTSGQALDMLSQDQRHLVHAFSEMPPNPSGNGARLQAADALLIHYVDEMIDGWSPASAEVVAMKLAIENITQRQLAEALGIRQPSVHKRLQVARWELLDATLNHFRHLPFTGSESNA</sequence>
<dbReference type="RefSeq" id="WP_149284440.1">
    <property type="nucleotide sequence ID" value="NZ_CP038437.2"/>
</dbReference>
<dbReference type="EMBL" id="CP038437">
    <property type="protein sequence ID" value="QEM81429.1"/>
    <property type="molecule type" value="Genomic_DNA"/>
</dbReference>
<evidence type="ECO:0000313" key="1">
    <source>
        <dbReference type="EMBL" id="QEM81429.1"/>
    </source>
</evidence>
<dbReference type="Proteomes" id="UP000324285">
    <property type="component" value="Chromosome"/>
</dbReference>